<reference evidence="1 2" key="1">
    <citation type="submission" date="2019-07" db="EMBL/GenBank/DDBJ databases">
        <title>Genomic Encyclopedia of Archaeal and Bacterial Type Strains, Phase II (KMG-II): from individual species to whole genera.</title>
        <authorList>
            <person name="Goeker M."/>
        </authorList>
    </citation>
    <scope>NUCLEOTIDE SEQUENCE [LARGE SCALE GENOMIC DNA]</scope>
    <source>
        <strain evidence="1 2">ATCC BAA-252</strain>
    </source>
</reference>
<dbReference type="EMBL" id="VLLF01000007">
    <property type="protein sequence ID" value="TWI84747.1"/>
    <property type="molecule type" value="Genomic_DNA"/>
</dbReference>
<comment type="caution">
    <text evidence="1">The sequence shown here is derived from an EMBL/GenBank/DDBJ whole genome shotgun (WGS) entry which is preliminary data.</text>
</comment>
<dbReference type="RefSeq" id="WP_145344933.1">
    <property type="nucleotide sequence ID" value="NZ_SMLY01000069.1"/>
</dbReference>
<proteinExistence type="predicted"/>
<dbReference type="Gene3D" id="3.20.20.70">
    <property type="entry name" value="Aldolase class I"/>
    <property type="match status" value="1"/>
</dbReference>
<organism evidence="1 2">
    <name type="scientific">Roseibium hamelinense</name>
    <dbReference type="NCBI Taxonomy" id="150831"/>
    <lineage>
        <taxon>Bacteria</taxon>
        <taxon>Pseudomonadati</taxon>
        <taxon>Pseudomonadota</taxon>
        <taxon>Alphaproteobacteria</taxon>
        <taxon>Hyphomicrobiales</taxon>
        <taxon>Stappiaceae</taxon>
        <taxon>Roseibium</taxon>
    </lineage>
</organism>
<dbReference type="SUPFAM" id="SSF102114">
    <property type="entry name" value="Radical SAM enzymes"/>
    <property type="match status" value="1"/>
</dbReference>
<gene>
    <name evidence="1" type="ORF">JM93_03083</name>
</gene>
<accession>A0A562STT6</accession>
<evidence type="ECO:0008006" key="3">
    <source>
        <dbReference type="Google" id="ProtNLM"/>
    </source>
</evidence>
<dbReference type="NCBIfam" id="NF045502">
    <property type="entry name" value="variant_rSAM"/>
    <property type="match status" value="1"/>
</dbReference>
<dbReference type="OrthoDB" id="9147217at2"/>
<keyword evidence="2" id="KW-1185">Reference proteome</keyword>
<name>A0A562STT6_9HYPH</name>
<dbReference type="InterPro" id="IPR013785">
    <property type="entry name" value="Aldolase_TIM"/>
</dbReference>
<protein>
    <recommendedName>
        <fullName evidence="3">Radical SAM core domain-containing protein</fullName>
    </recommendedName>
</protein>
<dbReference type="Proteomes" id="UP000320593">
    <property type="component" value="Unassembled WGS sequence"/>
</dbReference>
<sequence length="393" mass="43445">MITAGLEDIIELKIQSLAAGVRYEGAFLEHYAANRNAIGKRRAYGNSDRLPESLRSHKVPPEFSIGPFAYAVNYSEQGQVRLVVEGNRYLAVAADGREFEISFTETPRFYEAHMSSGQPIRNYATVYGRSTLGFFTPGVCYYFAAGSECHFCSLKDTRRTMKKDISHFINPEDVREAIERISDLDPGAFNKVMLNGGNLKDHDKGFLRHLRIAEEIRETCDRLNLTIHLITMPPSTTAMIDHAKGLVDKIVFDPEIYDEKLMALICPGKAGDFGRAGYESAFLRATAVLGVGKVHAGLIAGFESIDSLARGFEYYGDMGVVPAVNIFHPDPGTALENFVRPGAGFIRTALSELMKVYLRIPEATPFLPNSGRNAIDTEAFEAARHQTATVGEM</sequence>
<dbReference type="AlphaFoldDB" id="A0A562STT6"/>
<dbReference type="InterPro" id="IPR058240">
    <property type="entry name" value="rSAM_sf"/>
</dbReference>
<evidence type="ECO:0000313" key="2">
    <source>
        <dbReference type="Proteomes" id="UP000320593"/>
    </source>
</evidence>
<evidence type="ECO:0000313" key="1">
    <source>
        <dbReference type="EMBL" id="TWI84747.1"/>
    </source>
</evidence>